<organism evidence="1 2">
    <name type="scientific">Xylona heveae (strain CBS 132557 / TC161)</name>
    <dbReference type="NCBI Taxonomy" id="1328760"/>
    <lineage>
        <taxon>Eukaryota</taxon>
        <taxon>Fungi</taxon>
        <taxon>Dikarya</taxon>
        <taxon>Ascomycota</taxon>
        <taxon>Pezizomycotina</taxon>
        <taxon>Xylonomycetes</taxon>
        <taxon>Xylonales</taxon>
        <taxon>Xylonaceae</taxon>
        <taxon>Xylona</taxon>
    </lineage>
</organism>
<dbReference type="RefSeq" id="XP_018186323.1">
    <property type="nucleotide sequence ID" value="XM_018329545.1"/>
</dbReference>
<evidence type="ECO:0000313" key="1">
    <source>
        <dbReference type="EMBL" id="KZF20768.1"/>
    </source>
</evidence>
<gene>
    <name evidence="1" type="ORF">L228DRAFT_178990</name>
</gene>
<evidence type="ECO:0000313" key="2">
    <source>
        <dbReference type="Proteomes" id="UP000076632"/>
    </source>
</evidence>
<name>A0A165FAP3_XYLHT</name>
<dbReference type="EMBL" id="KV407462">
    <property type="protein sequence ID" value="KZF20768.1"/>
    <property type="molecule type" value="Genomic_DNA"/>
</dbReference>
<accession>A0A165FAP3</accession>
<protein>
    <submittedName>
        <fullName evidence="1">Uncharacterized protein</fullName>
    </submittedName>
</protein>
<dbReference type="AlphaFoldDB" id="A0A165FAP3"/>
<dbReference type="Proteomes" id="UP000076632">
    <property type="component" value="Unassembled WGS sequence"/>
</dbReference>
<reference evidence="1 2" key="1">
    <citation type="journal article" date="2016" name="Fungal Biol.">
        <title>The genome of Xylona heveae provides a window into fungal endophytism.</title>
        <authorList>
            <person name="Gazis R."/>
            <person name="Kuo A."/>
            <person name="Riley R."/>
            <person name="LaButti K."/>
            <person name="Lipzen A."/>
            <person name="Lin J."/>
            <person name="Amirebrahimi M."/>
            <person name="Hesse C.N."/>
            <person name="Spatafora J.W."/>
            <person name="Henrissat B."/>
            <person name="Hainaut M."/>
            <person name="Grigoriev I.V."/>
            <person name="Hibbett D.S."/>
        </authorList>
    </citation>
    <scope>NUCLEOTIDE SEQUENCE [LARGE SCALE GENOMIC DNA]</scope>
    <source>
        <strain evidence="1 2">TC161</strain>
    </source>
</reference>
<dbReference type="InParanoid" id="A0A165FAP3"/>
<proteinExistence type="predicted"/>
<sequence>MRAPPQENPFRAASSVFTYHYTLGGILPYSIQLTFTASQLHCIDNSLAQTLVHHWSPAPDRVLRMLPGYEPSVIHRQADEAGRWVGTICFCLQALLKLQSSLLILLVWEETMWFDCCCLIHNINLVRSATFYCHLHCRKLEQCRQQ</sequence>
<dbReference type="GeneID" id="28894682"/>
<keyword evidence="2" id="KW-1185">Reference proteome</keyword>